<accession>A0A918V967</accession>
<dbReference type="Pfam" id="PF14376">
    <property type="entry name" value="Haem_bd"/>
    <property type="match status" value="1"/>
</dbReference>
<dbReference type="InterPro" id="IPR025992">
    <property type="entry name" value="Haem-bd"/>
</dbReference>
<feature type="domain" description="Haem-binding" evidence="1">
    <location>
        <begin position="12"/>
        <end position="145"/>
    </location>
</feature>
<dbReference type="AlphaFoldDB" id="A0A918V967"/>
<sequence length="151" mass="17328">MKIVKKVLVGLLIALVLIQFYRPDQNNAATRNVTAFEDETKPSAEIVAILEANCYDCHSDKTAYPWYSEIAPVSYWINDHVEDGVKHFNVSKWSSYSLKKKDHKLEELIEEVEEGKMPLDSYTWLHGSMTASETEALLAWAKKARESYNIE</sequence>
<name>A0A918V967_9FLAO</name>
<organism evidence="2 3">
    <name type="scientific">Algibacter mikhailovii</name>
    <dbReference type="NCBI Taxonomy" id="425498"/>
    <lineage>
        <taxon>Bacteria</taxon>
        <taxon>Pseudomonadati</taxon>
        <taxon>Bacteroidota</taxon>
        <taxon>Flavobacteriia</taxon>
        <taxon>Flavobacteriales</taxon>
        <taxon>Flavobacteriaceae</taxon>
        <taxon>Algibacter</taxon>
    </lineage>
</organism>
<evidence type="ECO:0000313" key="2">
    <source>
        <dbReference type="EMBL" id="GGZ80705.1"/>
    </source>
</evidence>
<gene>
    <name evidence="2" type="ORF">GCM10007028_17570</name>
</gene>
<dbReference type="SMART" id="SM01235">
    <property type="entry name" value="Haem_bd"/>
    <property type="match status" value="1"/>
</dbReference>
<reference evidence="2" key="1">
    <citation type="journal article" date="2014" name="Int. J. Syst. Evol. Microbiol.">
        <title>Complete genome sequence of Corynebacterium casei LMG S-19264T (=DSM 44701T), isolated from a smear-ripened cheese.</title>
        <authorList>
            <consortium name="US DOE Joint Genome Institute (JGI-PGF)"/>
            <person name="Walter F."/>
            <person name="Albersmeier A."/>
            <person name="Kalinowski J."/>
            <person name="Ruckert C."/>
        </authorList>
    </citation>
    <scope>NUCLEOTIDE SEQUENCE</scope>
    <source>
        <strain evidence="2">KCTC 12710</strain>
    </source>
</reference>
<dbReference type="EMBL" id="BMWZ01000004">
    <property type="protein sequence ID" value="GGZ80705.1"/>
    <property type="molecule type" value="Genomic_DNA"/>
</dbReference>
<dbReference type="RefSeq" id="WP_189360425.1">
    <property type="nucleotide sequence ID" value="NZ_BMWZ01000004.1"/>
</dbReference>
<evidence type="ECO:0000313" key="3">
    <source>
        <dbReference type="Proteomes" id="UP000636004"/>
    </source>
</evidence>
<proteinExistence type="predicted"/>
<reference evidence="2" key="2">
    <citation type="submission" date="2020-09" db="EMBL/GenBank/DDBJ databases">
        <authorList>
            <person name="Sun Q."/>
            <person name="Kim S."/>
        </authorList>
    </citation>
    <scope>NUCLEOTIDE SEQUENCE</scope>
    <source>
        <strain evidence="2">KCTC 12710</strain>
    </source>
</reference>
<evidence type="ECO:0000259" key="1">
    <source>
        <dbReference type="SMART" id="SM01235"/>
    </source>
</evidence>
<protein>
    <submittedName>
        <fullName evidence="2">Heme-binding protein</fullName>
    </submittedName>
</protein>
<keyword evidence="3" id="KW-1185">Reference proteome</keyword>
<comment type="caution">
    <text evidence="2">The sequence shown here is derived from an EMBL/GenBank/DDBJ whole genome shotgun (WGS) entry which is preliminary data.</text>
</comment>
<dbReference type="Proteomes" id="UP000636004">
    <property type="component" value="Unassembled WGS sequence"/>
</dbReference>